<organism evidence="2 3">
    <name type="scientific">Methanomicrobium antiquum</name>
    <dbReference type="NCBI Taxonomy" id="487686"/>
    <lineage>
        <taxon>Archaea</taxon>
        <taxon>Methanobacteriati</taxon>
        <taxon>Methanobacteriota</taxon>
        <taxon>Stenosarchaea group</taxon>
        <taxon>Methanomicrobia</taxon>
        <taxon>Methanomicrobiales</taxon>
        <taxon>Methanomicrobiaceae</taxon>
        <taxon>Methanomicrobium</taxon>
    </lineage>
</organism>
<dbReference type="GeneID" id="79951031"/>
<dbReference type="Proteomes" id="UP001218895">
    <property type="component" value="Chromosome"/>
</dbReference>
<evidence type="ECO:0000259" key="1">
    <source>
        <dbReference type="SMART" id="SM00960"/>
    </source>
</evidence>
<dbReference type="InterPro" id="IPR004942">
    <property type="entry name" value="Roadblock/LAMTOR2_dom"/>
</dbReference>
<dbReference type="SMART" id="SM00960">
    <property type="entry name" value="Robl_LC7"/>
    <property type="match status" value="1"/>
</dbReference>
<dbReference type="AlphaFoldDB" id="A0AAF0FLJ5"/>
<dbReference type="SUPFAM" id="SSF103196">
    <property type="entry name" value="Roadblock/LC7 domain"/>
    <property type="match status" value="1"/>
</dbReference>
<dbReference type="RefSeq" id="WP_278099575.1">
    <property type="nucleotide sequence ID" value="NZ_CP091092.1"/>
</dbReference>
<protein>
    <submittedName>
        <fullName evidence="2">Roadblock/LC7 domain-containing protein</fullName>
    </submittedName>
</protein>
<gene>
    <name evidence="2" type="ORF">L1994_11480</name>
</gene>
<name>A0AAF0FLJ5_9EURY</name>
<reference evidence="2" key="1">
    <citation type="submission" date="2022-01" db="EMBL/GenBank/DDBJ databases">
        <title>Complete genome of Methanomicrobium antiquum DSM 21220.</title>
        <authorList>
            <person name="Chen S.-C."/>
            <person name="You Y.-T."/>
            <person name="Zhou Y.-Z."/>
            <person name="Lai M.-C."/>
        </authorList>
    </citation>
    <scope>NUCLEOTIDE SEQUENCE</scope>
    <source>
        <strain evidence="2">DSM 21220</strain>
    </source>
</reference>
<evidence type="ECO:0000313" key="3">
    <source>
        <dbReference type="Proteomes" id="UP001218895"/>
    </source>
</evidence>
<evidence type="ECO:0000313" key="2">
    <source>
        <dbReference type="EMBL" id="WFN36738.1"/>
    </source>
</evidence>
<keyword evidence="3" id="KW-1185">Reference proteome</keyword>
<sequence length="235" mass="25595">MKKSLFAGERIAKMQISLTGLSELMPDFTGYINIETDTGAGFVLFETGRPVSAGFFSGEENFSKRPAYEALLESGVLDITVYKYTSDEIISAKAETFDELGITDSESVEENDEESIDSVKKQKDILKESTLNSVMRQPGVRAVSVIFEGFALQSVGDADFEHVAAVTEDLVRAGSKMTSDLMLGRLNQLLLETDEGKLIVAPANELFICVLAENTANLGLIRLSLQAIQYDAGDI</sequence>
<accession>A0AAF0FLJ5</accession>
<dbReference type="EMBL" id="CP091092">
    <property type="protein sequence ID" value="WFN36738.1"/>
    <property type="molecule type" value="Genomic_DNA"/>
</dbReference>
<dbReference type="Pfam" id="PF03259">
    <property type="entry name" value="Robl_LC7"/>
    <property type="match status" value="1"/>
</dbReference>
<dbReference type="KEGG" id="manq:L1994_11480"/>
<proteinExistence type="predicted"/>
<dbReference type="Gene3D" id="3.30.450.30">
    <property type="entry name" value="Dynein light chain 2a, cytoplasmic"/>
    <property type="match status" value="1"/>
</dbReference>
<feature type="domain" description="Roadblock/LAMTOR2" evidence="1">
    <location>
        <begin position="127"/>
        <end position="212"/>
    </location>
</feature>